<accession>A0A7R8VSQ7</accession>
<dbReference type="Pfam" id="PF00089">
    <property type="entry name" value="Trypsin"/>
    <property type="match status" value="1"/>
</dbReference>
<evidence type="ECO:0000256" key="4">
    <source>
        <dbReference type="ARBA" id="ARBA00023157"/>
    </source>
</evidence>
<evidence type="ECO:0000256" key="5">
    <source>
        <dbReference type="RuleBase" id="RU363034"/>
    </source>
</evidence>
<keyword evidence="1 5" id="KW-0645">Protease</keyword>
<dbReference type="SUPFAM" id="SSF50494">
    <property type="entry name" value="Trypsin-like serine proteases"/>
    <property type="match status" value="1"/>
</dbReference>
<dbReference type="InterPro" id="IPR018114">
    <property type="entry name" value="TRYPSIN_HIS"/>
</dbReference>
<dbReference type="PANTHER" id="PTHR24252">
    <property type="entry name" value="ACROSIN-RELATED"/>
    <property type="match status" value="1"/>
</dbReference>
<name>A0A7R8VSQ7_TIMDO</name>
<dbReference type="SMART" id="SM00020">
    <property type="entry name" value="Tryp_SPc"/>
    <property type="match status" value="1"/>
</dbReference>
<evidence type="ECO:0000313" key="8">
    <source>
        <dbReference type="EMBL" id="CAD7201967.1"/>
    </source>
</evidence>
<proteinExistence type="predicted"/>
<feature type="domain" description="Peptidase S1" evidence="7">
    <location>
        <begin position="108"/>
        <end position="340"/>
    </location>
</feature>
<dbReference type="PANTHER" id="PTHR24252:SF7">
    <property type="entry name" value="HYALIN"/>
    <property type="match status" value="1"/>
</dbReference>
<sequence>MARDAGRLSYCQILYTLLVVAALVRYRSSNGQRCWEAVLLADTIHSVGGRGSVVCVDPSTRAGQSNVDSCPCRLQAAPSSDLDIVALEPLTRYMPVLEDAPKYPGSRIVNGNQASRGQFPHQAALYLDGRSFCGGSLISTSWILTAAHCTLNIGTVTAHLGAQSLNSVESGRVTLATRNLINHASYNPSNLNNDISLVRLPSAVALNAFIQLVHLPRHSQASTTYAGVATQVSGWGRNSDSATGVSNNLNFVNLNIITNAVCAQTYGTAVIVGSTICASGAGGRSTCNGDSGGPLVLNQASGYLQIGVVSFVSGAGCASGNPSGYVRTGHFLSWISANTGIAIAN</sequence>
<keyword evidence="4" id="KW-1015">Disulfide bond</keyword>
<dbReference type="InterPro" id="IPR001254">
    <property type="entry name" value="Trypsin_dom"/>
</dbReference>
<dbReference type="AlphaFoldDB" id="A0A7R8VSQ7"/>
<dbReference type="FunFam" id="2.40.10.10:FF:000034">
    <property type="entry name" value="Eupolytin"/>
    <property type="match status" value="1"/>
</dbReference>
<dbReference type="PROSITE" id="PS00134">
    <property type="entry name" value="TRYPSIN_HIS"/>
    <property type="match status" value="1"/>
</dbReference>
<dbReference type="InterPro" id="IPR033116">
    <property type="entry name" value="TRYPSIN_SER"/>
</dbReference>
<evidence type="ECO:0000256" key="1">
    <source>
        <dbReference type="ARBA" id="ARBA00022670"/>
    </source>
</evidence>
<keyword evidence="6" id="KW-0732">Signal</keyword>
<dbReference type="GO" id="GO:0006508">
    <property type="term" value="P:proteolysis"/>
    <property type="evidence" value="ECO:0007669"/>
    <property type="project" value="UniProtKB-KW"/>
</dbReference>
<dbReference type="GO" id="GO:0004252">
    <property type="term" value="F:serine-type endopeptidase activity"/>
    <property type="evidence" value="ECO:0007669"/>
    <property type="project" value="InterPro"/>
</dbReference>
<protein>
    <recommendedName>
        <fullName evidence="7">Peptidase S1 domain-containing protein</fullName>
    </recommendedName>
</protein>
<organism evidence="8">
    <name type="scientific">Timema douglasi</name>
    <name type="common">Walking stick</name>
    <dbReference type="NCBI Taxonomy" id="61478"/>
    <lineage>
        <taxon>Eukaryota</taxon>
        <taxon>Metazoa</taxon>
        <taxon>Ecdysozoa</taxon>
        <taxon>Arthropoda</taxon>
        <taxon>Hexapoda</taxon>
        <taxon>Insecta</taxon>
        <taxon>Pterygota</taxon>
        <taxon>Neoptera</taxon>
        <taxon>Polyneoptera</taxon>
        <taxon>Phasmatodea</taxon>
        <taxon>Timematodea</taxon>
        <taxon>Timematoidea</taxon>
        <taxon>Timematidae</taxon>
        <taxon>Timema</taxon>
    </lineage>
</organism>
<dbReference type="EMBL" id="OA568858">
    <property type="protein sequence ID" value="CAD7201967.1"/>
    <property type="molecule type" value="Genomic_DNA"/>
</dbReference>
<dbReference type="Gene3D" id="2.40.10.10">
    <property type="entry name" value="Trypsin-like serine proteases"/>
    <property type="match status" value="2"/>
</dbReference>
<evidence type="ECO:0000256" key="6">
    <source>
        <dbReference type="SAM" id="SignalP"/>
    </source>
</evidence>
<feature type="signal peptide" evidence="6">
    <location>
        <begin position="1"/>
        <end position="31"/>
    </location>
</feature>
<keyword evidence="2 5" id="KW-0378">Hydrolase</keyword>
<dbReference type="InterPro" id="IPR009003">
    <property type="entry name" value="Peptidase_S1_PA"/>
</dbReference>
<gene>
    <name evidence="8" type="ORF">TDIB3V08_LOCUS8156</name>
</gene>
<evidence type="ECO:0000256" key="2">
    <source>
        <dbReference type="ARBA" id="ARBA00022801"/>
    </source>
</evidence>
<dbReference type="CDD" id="cd00190">
    <property type="entry name" value="Tryp_SPc"/>
    <property type="match status" value="1"/>
</dbReference>
<dbReference type="PROSITE" id="PS50240">
    <property type="entry name" value="TRYPSIN_DOM"/>
    <property type="match status" value="1"/>
</dbReference>
<feature type="chain" id="PRO_5030656413" description="Peptidase S1 domain-containing protein" evidence="6">
    <location>
        <begin position="32"/>
        <end position="345"/>
    </location>
</feature>
<dbReference type="PRINTS" id="PR00722">
    <property type="entry name" value="CHYMOTRYPSIN"/>
</dbReference>
<keyword evidence="3 5" id="KW-0720">Serine protease</keyword>
<reference evidence="8" key="1">
    <citation type="submission" date="2020-11" db="EMBL/GenBank/DDBJ databases">
        <authorList>
            <person name="Tran Van P."/>
        </authorList>
    </citation>
    <scope>NUCLEOTIDE SEQUENCE</scope>
</reference>
<dbReference type="InterPro" id="IPR043504">
    <property type="entry name" value="Peptidase_S1_PA_chymotrypsin"/>
</dbReference>
<dbReference type="InterPro" id="IPR001314">
    <property type="entry name" value="Peptidase_S1A"/>
</dbReference>
<evidence type="ECO:0000256" key="3">
    <source>
        <dbReference type="ARBA" id="ARBA00022825"/>
    </source>
</evidence>
<dbReference type="PROSITE" id="PS00135">
    <property type="entry name" value="TRYPSIN_SER"/>
    <property type="match status" value="1"/>
</dbReference>
<evidence type="ECO:0000259" key="7">
    <source>
        <dbReference type="PROSITE" id="PS50240"/>
    </source>
</evidence>